<dbReference type="SUPFAM" id="SSF51126">
    <property type="entry name" value="Pectin lyase-like"/>
    <property type="match status" value="1"/>
</dbReference>
<feature type="region of interest" description="Disordered" evidence="1">
    <location>
        <begin position="150"/>
        <end position="178"/>
    </location>
</feature>
<dbReference type="EMBL" id="FNIB01000019">
    <property type="protein sequence ID" value="SDO47488.1"/>
    <property type="molecule type" value="Genomic_DNA"/>
</dbReference>
<keyword evidence="2" id="KW-0732">Signal</keyword>
<dbReference type="RefSeq" id="WP_092342241.1">
    <property type="nucleotide sequence ID" value="NZ_FNIB01000019.1"/>
</dbReference>
<dbReference type="EMBL" id="SOFD01000035">
    <property type="protein sequence ID" value="TFB74747.1"/>
    <property type="molecule type" value="Genomic_DNA"/>
</dbReference>
<dbReference type="STRING" id="1424659.SAMN05216368_11932"/>
<evidence type="ECO:0000313" key="5">
    <source>
        <dbReference type="Proteomes" id="UP000199639"/>
    </source>
</evidence>
<reference evidence="3 5" key="1">
    <citation type="submission" date="2016-10" db="EMBL/GenBank/DDBJ databases">
        <authorList>
            <person name="Varghese N."/>
            <person name="Submissions S."/>
        </authorList>
    </citation>
    <scope>NUCLEOTIDE SEQUENCE [LARGE SCALE GENOMIC DNA]</scope>
    <source>
        <strain evidence="3 5">CGMCC 1.11215</strain>
    </source>
</reference>
<protein>
    <recommendedName>
        <fullName evidence="7">Right handed beta helix region</fullName>
    </recommendedName>
</protein>
<evidence type="ECO:0000313" key="6">
    <source>
        <dbReference type="Proteomes" id="UP000298252"/>
    </source>
</evidence>
<dbReference type="AlphaFoldDB" id="A0A4R8UYT1"/>
<reference evidence="4 6" key="2">
    <citation type="submission" date="2019-03" db="EMBL/GenBank/DDBJ databases">
        <title>Genomics of glacier-inhabiting Cryobacterium strains.</title>
        <authorList>
            <person name="Liu Q."/>
            <person name="Xin Y.-H."/>
        </authorList>
    </citation>
    <scope>NUCLEOTIDE SEQUENCE [LARGE SCALE GENOMIC DNA]</scope>
    <source>
        <strain evidence="4 6">Hh8</strain>
    </source>
</reference>
<accession>A0A4R8UYT1</accession>
<evidence type="ECO:0000256" key="2">
    <source>
        <dbReference type="SAM" id="SignalP"/>
    </source>
</evidence>
<feature type="chain" id="PRO_5043478738" description="Right handed beta helix region" evidence="2">
    <location>
        <begin position="46"/>
        <end position="429"/>
    </location>
</feature>
<dbReference type="Proteomes" id="UP000298252">
    <property type="component" value="Unassembled WGS sequence"/>
</dbReference>
<evidence type="ECO:0000256" key="1">
    <source>
        <dbReference type="SAM" id="MobiDB-lite"/>
    </source>
</evidence>
<feature type="signal peptide" evidence="2">
    <location>
        <begin position="1"/>
        <end position="45"/>
    </location>
</feature>
<dbReference type="InterPro" id="IPR011050">
    <property type="entry name" value="Pectin_lyase_fold/virulence"/>
</dbReference>
<gene>
    <name evidence="4" type="ORF">E3O21_15500</name>
    <name evidence="3" type="ORF">SAMN05216368_11932</name>
</gene>
<keyword evidence="6" id="KW-1185">Reference proteome</keyword>
<sequence length="429" mass="44522">MSNTAFASRSTLPSTARPSRRLALIAAAGAFAVAFSGLAVLPAQAAMNTTTVAVPAGSKVTTDLGTIPADAASVQVMFDTTAAARTDIKVLVGPENTQRYYFTAPTGDGPARTYTVPVTSKSDGTLTVASATANVTVDMTIVGYTAKTVPAPTPAPAPTPTPTPTPTPAQPTAGTPTATNTGVPAGTSLKVVNGDINVTTPGTVLNGLDVRGLIKISAANVTIKNSIIRGRTMNGPGALINNLGGYSNLVITDTELFPTVASPDANGIYGYNFTATRLNIHNVIDGIHVTGSNVLIQKSWIHDNMHYLNDPNQGGSPSHDDSIQVQIGNNVTVTGNRLTDSHSAAVQITQDRGVVSNFSFTDNFANNGACTVNIAEKAYGPLKGTIIKDNKFGRDTKVANCAVIAKTTTIIDFQRNYYTDNTTVVIKKG</sequence>
<dbReference type="InterPro" id="IPR006311">
    <property type="entry name" value="TAT_signal"/>
</dbReference>
<name>A0A4R8UYT1_9MICO</name>
<evidence type="ECO:0000313" key="3">
    <source>
        <dbReference type="EMBL" id="SDO47488.1"/>
    </source>
</evidence>
<evidence type="ECO:0000313" key="4">
    <source>
        <dbReference type="EMBL" id="TFB74747.1"/>
    </source>
</evidence>
<evidence type="ECO:0008006" key="7">
    <source>
        <dbReference type="Google" id="ProtNLM"/>
    </source>
</evidence>
<dbReference type="PROSITE" id="PS51318">
    <property type="entry name" value="TAT"/>
    <property type="match status" value="1"/>
</dbReference>
<feature type="compositionally biased region" description="Pro residues" evidence="1">
    <location>
        <begin position="151"/>
        <end position="169"/>
    </location>
</feature>
<proteinExistence type="predicted"/>
<organism evidence="3 5">
    <name type="scientific">Cryobacterium flavum</name>
    <dbReference type="NCBI Taxonomy" id="1424659"/>
    <lineage>
        <taxon>Bacteria</taxon>
        <taxon>Bacillati</taxon>
        <taxon>Actinomycetota</taxon>
        <taxon>Actinomycetes</taxon>
        <taxon>Micrococcales</taxon>
        <taxon>Microbacteriaceae</taxon>
        <taxon>Cryobacterium</taxon>
    </lineage>
</organism>
<dbReference type="Proteomes" id="UP000199639">
    <property type="component" value="Unassembled WGS sequence"/>
</dbReference>